<dbReference type="NCBIfam" id="TIGR00756">
    <property type="entry name" value="PPR"/>
    <property type="match status" value="4"/>
</dbReference>
<proteinExistence type="predicted"/>
<dbReference type="Gene3D" id="1.25.40.10">
    <property type="entry name" value="Tetratricopeptide repeat domain"/>
    <property type="match status" value="5"/>
</dbReference>
<dbReference type="AlphaFoldDB" id="A0AAE1IVQ0"/>
<dbReference type="InterPro" id="IPR011990">
    <property type="entry name" value="TPR-like_helical_dom_sf"/>
</dbReference>
<protein>
    <recommendedName>
        <fullName evidence="5">Pentatricopeptide repeat-containing protein</fullName>
    </recommendedName>
</protein>
<evidence type="ECO:0000256" key="2">
    <source>
        <dbReference type="PROSITE-ProRule" id="PRU00708"/>
    </source>
</evidence>
<dbReference type="PANTHER" id="PTHR47926:SF387">
    <property type="entry name" value="PENTATRICOPEPTIDE REPEAT-CONTAINING PROTEIN"/>
    <property type="match status" value="1"/>
</dbReference>
<dbReference type="Pfam" id="PF01535">
    <property type="entry name" value="PPR"/>
    <property type="match status" value="9"/>
</dbReference>
<dbReference type="PANTHER" id="PTHR47926">
    <property type="entry name" value="PENTATRICOPEPTIDE REPEAT-CONTAINING PROTEIN"/>
    <property type="match status" value="1"/>
</dbReference>
<accession>A0AAE1IVQ0</accession>
<dbReference type="EMBL" id="JAWXYG010000011">
    <property type="protein sequence ID" value="KAK4258672.1"/>
    <property type="molecule type" value="Genomic_DNA"/>
</dbReference>
<feature type="repeat" description="PPR" evidence="2">
    <location>
        <begin position="353"/>
        <end position="388"/>
    </location>
</feature>
<dbReference type="InterPro" id="IPR046848">
    <property type="entry name" value="E_motif"/>
</dbReference>
<comment type="caution">
    <text evidence="3">The sequence shown here is derived from an EMBL/GenBank/DDBJ whole genome shotgun (WGS) entry which is preliminary data.</text>
</comment>
<reference evidence="3" key="1">
    <citation type="submission" date="2023-10" db="EMBL/GenBank/DDBJ databases">
        <title>Chromosome-level genome of the transformable northern wattle, Acacia crassicarpa.</title>
        <authorList>
            <person name="Massaro I."/>
            <person name="Sinha N.R."/>
            <person name="Poethig S."/>
            <person name="Leichty A.R."/>
        </authorList>
    </citation>
    <scope>NUCLEOTIDE SEQUENCE</scope>
    <source>
        <strain evidence="3">Acra3RX</strain>
        <tissue evidence="3">Leaf</tissue>
    </source>
</reference>
<feature type="repeat" description="PPR" evidence="2">
    <location>
        <begin position="221"/>
        <end position="255"/>
    </location>
</feature>
<sequence length="686" mass="76326">MKSLRDVLAHHAQLIKAGSTSNIFVLNQIIRLYASNELPHAAQKLFDEMPQRNIFSWNTVISAHVKARNLAQARDLFDSAPQKDSVSYNSMLSGYVSADGYETEALNLFTTMQSIREITGIDEVALTTIINLATKLRVAFFGRQIHSYMVKTANDGSAYAVSSLIDMYSKCGLFGEACNVFSGCYGNVDLIPRNAMLSAYSREGKMDMALNLFRENPELNDIVSWNTLISGYSQNGYFEKSLALFVQMVQNGVRWDERTLLSVLSACSGLQCLALGKSVHAWVLKNTFFSNQFICNAIVDLYCKCGNLKYAESLNAGAKTNNLFAVASFISRYSSQGNMRESQRLFDSLTEKNSVVWTALISGYVKAKQCEAVFKLFREYMNNEALVPDGLVIVSVLGACAIEATLTLGKQIHAYVLRMGLEMNEKLPSALVDMYSKCGNIEYAEKIFCLVADSDKDTVFYNIMIAGFAHHGLVNEAFQLFQEMLKENIEPDAVTFVALLSACVHRGLVNLGEQTFSSMEEDHNILPGAEHYACMVDMYGRANKLDKAIEFMRKIPVEIDATIWGAFLQACRLSGNIELAKEAAEKLLKVEAHNGARYVQLANVYAAEGNWDDMGKIRNKMRGKKTRKLAGCSWVYVENGVHVFTSGDASHSKSDAVYSALVCLKDIMHFSSAELEQLYEDSGEFF</sequence>
<dbReference type="SUPFAM" id="SSF48452">
    <property type="entry name" value="TPR-like"/>
    <property type="match status" value="1"/>
</dbReference>
<name>A0AAE1IVQ0_9FABA</name>
<evidence type="ECO:0008006" key="5">
    <source>
        <dbReference type="Google" id="ProtNLM"/>
    </source>
</evidence>
<dbReference type="InterPro" id="IPR046960">
    <property type="entry name" value="PPR_At4g14850-like_plant"/>
</dbReference>
<dbReference type="PROSITE" id="PS51375">
    <property type="entry name" value="PPR"/>
    <property type="match status" value="4"/>
</dbReference>
<dbReference type="InterPro" id="IPR002885">
    <property type="entry name" value="PPR_rpt"/>
</dbReference>
<dbReference type="FunFam" id="1.25.40.10:FF:000158">
    <property type="entry name" value="pentatricopeptide repeat-containing protein At2g33680"/>
    <property type="match status" value="1"/>
</dbReference>
<dbReference type="Proteomes" id="UP001293593">
    <property type="component" value="Unassembled WGS sequence"/>
</dbReference>
<evidence type="ECO:0000313" key="3">
    <source>
        <dbReference type="EMBL" id="KAK4258672.1"/>
    </source>
</evidence>
<dbReference type="Pfam" id="PF13041">
    <property type="entry name" value="PPR_2"/>
    <property type="match status" value="2"/>
</dbReference>
<feature type="repeat" description="PPR" evidence="2">
    <location>
        <begin position="53"/>
        <end position="87"/>
    </location>
</feature>
<organism evidence="3 4">
    <name type="scientific">Acacia crassicarpa</name>
    <name type="common">northern wattle</name>
    <dbReference type="NCBI Taxonomy" id="499986"/>
    <lineage>
        <taxon>Eukaryota</taxon>
        <taxon>Viridiplantae</taxon>
        <taxon>Streptophyta</taxon>
        <taxon>Embryophyta</taxon>
        <taxon>Tracheophyta</taxon>
        <taxon>Spermatophyta</taxon>
        <taxon>Magnoliopsida</taxon>
        <taxon>eudicotyledons</taxon>
        <taxon>Gunneridae</taxon>
        <taxon>Pentapetalae</taxon>
        <taxon>rosids</taxon>
        <taxon>fabids</taxon>
        <taxon>Fabales</taxon>
        <taxon>Fabaceae</taxon>
        <taxon>Caesalpinioideae</taxon>
        <taxon>mimosoid clade</taxon>
        <taxon>Acacieae</taxon>
        <taxon>Acacia</taxon>
    </lineage>
</organism>
<feature type="repeat" description="PPR" evidence="2">
    <location>
        <begin position="457"/>
        <end position="491"/>
    </location>
</feature>
<evidence type="ECO:0000256" key="1">
    <source>
        <dbReference type="ARBA" id="ARBA00022737"/>
    </source>
</evidence>
<evidence type="ECO:0000313" key="4">
    <source>
        <dbReference type="Proteomes" id="UP001293593"/>
    </source>
</evidence>
<dbReference type="GO" id="GO:0099402">
    <property type="term" value="P:plant organ development"/>
    <property type="evidence" value="ECO:0007669"/>
    <property type="project" value="UniProtKB-ARBA"/>
</dbReference>
<keyword evidence="1" id="KW-0677">Repeat</keyword>
<dbReference type="GO" id="GO:0003723">
    <property type="term" value="F:RNA binding"/>
    <property type="evidence" value="ECO:0007669"/>
    <property type="project" value="InterPro"/>
</dbReference>
<gene>
    <name evidence="3" type="ORF">QN277_005095</name>
</gene>
<dbReference type="GO" id="GO:0009451">
    <property type="term" value="P:RNA modification"/>
    <property type="evidence" value="ECO:0007669"/>
    <property type="project" value="InterPro"/>
</dbReference>
<keyword evidence="4" id="KW-1185">Reference proteome</keyword>
<dbReference type="Pfam" id="PF20431">
    <property type="entry name" value="E_motif"/>
    <property type="match status" value="1"/>
</dbReference>